<dbReference type="Proteomes" id="UP000503441">
    <property type="component" value="Chromosome"/>
</dbReference>
<protein>
    <submittedName>
        <fullName evidence="3">Uncharacterized protein</fullName>
    </submittedName>
</protein>
<feature type="region of interest" description="Disordered" evidence="1">
    <location>
        <begin position="38"/>
        <end position="83"/>
    </location>
</feature>
<reference evidence="3 4" key="1">
    <citation type="submission" date="2020-03" db="EMBL/GenBank/DDBJ databases">
        <title>Leucobacter sp. nov., isolated from beetles.</title>
        <authorList>
            <person name="Hyun D.-W."/>
            <person name="Bae J.-W."/>
        </authorList>
    </citation>
    <scope>NUCLEOTIDE SEQUENCE [LARGE SCALE GENOMIC DNA]</scope>
    <source>
        <strain evidence="3 4">HDW9A</strain>
    </source>
</reference>
<keyword evidence="4" id="KW-1185">Reference proteome</keyword>
<dbReference type="EMBL" id="CP049933">
    <property type="protein sequence ID" value="QIM19110.1"/>
    <property type="molecule type" value="Genomic_DNA"/>
</dbReference>
<gene>
    <name evidence="3" type="ORF">G7066_12030</name>
</gene>
<evidence type="ECO:0000256" key="2">
    <source>
        <dbReference type="SAM" id="SignalP"/>
    </source>
</evidence>
<feature type="compositionally biased region" description="Basic and acidic residues" evidence="1">
    <location>
        <begin position="48"/>
        <end position="60"/>
    </location>
</feature>
<sequence length="365" mass="37468">MSVLKAAISRTRAALALVIVGCLVGTLGAADAASAVSARPAEAVESDESGKAGEAEKAGEVDTSDAPKASSGEQPAEAEGTDTLKPAQGSISLLSITQPQLTVVSDGTAVFDANDDPGNDSGANNGIVRTNDTVQYRLEFDYDGPTTEPYAISTLPAGMEWLAAPPQCNGTGATPNPTGLYDSTTGAPGGDRRVLICQKPTATEPGTESISPVAKVTTESINGQVKTVLFALGDADGSPLVASNEVSTTVSAGAFYDLRKNSTGFFATTGPNGEPGLVNQFTFGIAVIHPTRTGDQALKGMTQLASPITFTDDVSGVSANARLMNWNTPEVSTGTGAPDAQTLASIMPFRLRELASVARRLTTRW</sequence>
<feature type="chain" id="PRO_5046404936" evidence="2">
    <location>
        <begin position="30"/>
        <end position="365"/>
    </location>
</feature>
<keyword evidence="2" id="KW-0732">Signal</keyword>
<evidence type="ECO:0000256" key="1">
    <source>
        <dbReference type="SAM" id="MobiDB-lite"/>
    </source>
</evidence>
<dbReference type="RefSeq" id="WP_166331355.1">
    <property type="nucleotide sequence ID" value="NZ_CP049933.1"/>
</dbReference>
<feature type="signal peptide" evidence="2">
    <location>
        <begin position="1"/>
        <end position="29"/>
    </location>
</feature>
<evidence type="ECO:0000313" key="3">
    <source>
        <dbReference type="EMBL" id="QIM19110.1"/>
    </source>
</evidence>
<proteinExistence type="predicted"/>
<accession>A0ABX6K1W2</accession>
<evidence type="ECO:0000313" key="4">
    <source>
        <dbReference type="Proteomes" id="UP000503441"/>
    </source>
</evidence>
<organism evidence="3 4">
    <name type="scientific">Leucobacter coleopterorum</name>
    <dbReference type="NCBI Taxonomy" id="2714933"/>
    <lineage>
        <taxon>Bacteria</taxon>
        <taxon>Bacillati</taxon>
        <taxon>Actinomycetota</taxon>
        <taxon>Actinomycetes</taxon>
        <taxon>Micrococcales</taxon>
        <taxon>Microbacteriaceae</taxon>
        <taxon>Leucobacter</taxon>
    </lineage>
</organism>
<name>A0ABX6K1W2_9MICO</name>